<evidence type="ECO:0000313" key="3">
    <source>
        <dbReference type="Proteomes" id="UP000002318"/>
    </source>
</evidence>
<feature type="transmembrane region" description="Helical" evidence="1">
    <location>
        <begin position="125"/>
        <end position="144"/>
    </location>
</feature>
<reference evidence="2 3" key="1">
    <citation type="journal article" date="2010" name="Stand. Genomic Sci.">
        <title>Complete genome sequence of Spirochaeta smaragdinae type strain (SEBR 4228).</title>
        <authorList>
            <person name="Mavromatis K."/>
            <person name="Yasawong M."/>
            <person name="Chertkov O."/>
            <person name="Lapidus A."/>
            <person name="Lucas S."/>
            <person name="Nolan M."/>
            <person name="Del Rio T.G."/>
            <person name="Tice H."/>
            <person name="Cheng J.F."/>
            <person name="Pitluck S."/>
            <person name="Liolios K."/>
            <person name="Ivanova N."/>
            <person name="Tapia R."/>
            <person name="Han C."/>
            <person name="Bruce D."/>
            <person name="Goodwin L."/>
            <person name="Pati A."/>
            <person name="Chen A."/>
            <person name="Palaniappan K."/>
            <person name="Land M."/>
            <person name="Hauser L."/>
            <person name="Chang Y.J."/>
            <person name="Jeffries C.D."/>
            <person name="Detter J.C."/>
            <person name="Rohde M."/>
            <person name="Brambilla E."/>
            <person name="Spring S."/>
            <person name="Goker M."/>
            <person name="Sikorski J."/>
            <person name="Woyke T."/>
            <person name="Bristow J."/>
            <person name="Eisen J.A."/>
            <person name="Markowitz V."/>
            <person name="Hugenholtz P."/>
            <person name="Klenk H.P."/>
            <person name="Kyrpides N.C."/>
        </authorList>
    </citation>
    <scope>NUCLEOTIDE SEQUENCE [LARGE SCALE GENOMIC DNA]</scope>
    <source>
        <strain evidence="3">DSM 11293 / JCM 15392 / SEBR 4228</strain>
    </source>
</reference>
<keyword evidence="1" id="KW-0812">Transmembrane</keyword>
<feature type="transmembrane region" description="Helical" evidence="1">
    <location>
        <begin position="84"/>
        <end position="105"/>
    </location>
</feature>
<dbReference type="HAMAP" id="MF_02088">
    <property type="entry name" value="Q_prec_transport"/>
    <property type="match status" value="1"/>
</dbReference>
<evidence type="ECO:0000313" key="2">
    <source>
        <dbReference type="EMBL" id="ADK82234.1"/>
    </source>
</evidence>
<dbReference type="EMBL" id="CP002116">
    <property type="protein sequence ID" value="ADK82234.1"/>
    <property type="molecule type" value="Genomic_DNA"/>
</dbReference>
<feature type="transmembrane region" description="Helical" evidence="1">
    <location>
        <begin position="50"/>
        <end position="72"/>
    </location>
</feature>
<comment type="similarity">
    <text evidence="1">Belongs to the vitamin uptake transporter (VUT/ECF) (TC 2.A.88) family. Q precursor transporter subfamily.</text>
</comment>
<organism evidence="2 3">
    <name type="scientific">Sediminispirochaeta smaragdinae (strain DSM 11293 / JCM 15392 / SEBR 4228)</name>
    <name type="common">Spirochaeta smaragdinae</name>
    <dbReference type="NCBI Taxonomy" id="573413"/>
    <lineage>
        <taxon>Bacteria</taxon>
        <taxon>Pseudomonadati</taxon>
        <taxon>Spirochaetota</taxon>
        <taxon>Spirochaetia</taxon>
        <taxon>Spirochaetales</taxon>
        <taxon>Spirochaetaceae</taxon>
        <taxon>Sediminispirochaeta</taxon>
    </lineage>
</organism>
<keyword evidence="1" id="KW-1133">Transmembrane helix</keyword>
<keyword evidence="1" id="KW-0472">Membrane</keyword>
<protein>
    <recommendedName>
        <fullName evidence="1">Probable queuosine precursor transporter</fullName>
        <shortName evidence="1">Q precursor transporter</shortName>
    </recommendedName>
</protein>
<keyword evidence="1" id="KW-0997">Cell inner membrane</keyword>
<dbReference type="KEGG" id="ssm:Spirs_3136"/>
<feature type="transmembrane region" description="Helical" evidence="1">
    <location>
        <begin position="197"/>
        <end position="217"/>
    </location>
</feature>
<keyword evidence="3" id="KW-1185">Reference proteome</keyword>
<feature type="transmembrane region" description="Helical" evidence="1">
    <location>
        <begin position="165"/>
        <end position="185"/>
    </location>
</feature>
<dbReference type="STRING" id="573413.Spirs_3136"/>
<dbReference type="NCBIfam" id="TIGR00697">
    <property type="entry name" value="queuosine precursor transporter"/>
    <property type="match status" value="1"/>
</dbReference>
<dbReference type="GO" id="GO:0022857">
    <property type="term" value="F:transmembrane transporter activity"/>
    <property type="evidence" value="ECO:0007669"/>
    <property type="project" value="UniProtKB-UniRule"/>
</dbReference>
<keyword evidence="1" id="KW-1003">Cell membrane</keyword>
<name>E1R5A6_SEDSS</name>
<evidence type="ECO:0000256" key="1">
    <source>
        <dbReference type="HAMAP-Rule" id="MF_02088"/>
    </source>
</evidence>
<gene>
    <name evidence="2" type="ordered locus">Spirs_3136</name>
</gene>
<comment type="function">
    <text evidence="1">Involved in the import of queuosine (Q) precursors, required for Q precursor salvage.</text>
</comment>
<dbReference type="OrthoDB" id="9805479at2"/>
<keyword evidence="1" id="KW-0813">Transport</keyword>
<dbReference type="HOGENOM" id="CLU_075503_2_1_12"/>
<feature type="transmembrane region" description="Helical" evidence="1">
    <location>
        <begin position="29"/>
        <end position="44"/>
    </location>
</feature>
<dbReference type="PANTHER" id="PTHR34300:SF2">
    <property type="entry name" value="QUEUOSINE PRECURSOR TRANSPORTER-RELATED"/>
    <property type="match status" value="1"/>
</dbReference>
<comment type="subcellular location">
    <subcellularLocation>
        <location evidence="1">Cell inner membrane</location>
        <topology evidence="1">Multi-pass membrane protein</topology>
    </subcellularLocation>
</comment>
<sequence>MNELFWALMLLFNFGAIILAYRFWGKIGLFIWIPIASIVANIQVTKTIDLFGLTATLGNIVYAGSFLVTDILNENHGKKDARKAVGIGFFSLIAMMVLMNMALWFRPGADDFAQESLVTLFSPMPRIVLASLIAYGVSQLHDVWSYNMWKEKLPARRFIWLRNNISTMISQLIDSVIFTTIAFFGTFPTHVLVEITISTYILKWIVAVCDTPFIYLASSWRERAELMESR</sequence>
<dbReference type="RefSeq" id="WP_013255693.1">
    <property type="nucleotide sequence ID" value="NC_014364.1"/>
</dbReference>
<dbReference type="Proteomes" id="UP000002318">
    <property type="component" value="Chromosome"/>
</dbReference>
<dbReference type="Pfam" id="PF02592">
    <property type="entry name" value="Vut_1"/>
    <property type="match status" value="1"/>
</dbReference>
<dbReference type="AlphaFoldDB" id="E1R5A6"/>
<proteinExistence type="inferred from homology"/>
<dbReference type="GO" id="GO:0005886">
    <property type="term" value="C:plasma membrane"/>
    <property type="evidence" value="ECO:0007669"/>
    <property type="project" value="UniProtKB-SubCell"/>
</dbReference>
<accession>E1R5A6</accession>
<dbReference type="eggNOG" id="COG1738">
    <property type="taxonomic scope" value="Bacteria"/>
</dbReference>
<dbReference type="PANTHER" id="PTHR34300">
    <property type="entry name" value="QUEUOSINE PRECURSOR TRANSPORTER-RELATED"/>
    <property type="match status" value="1"/>
</dbReference>
<dbReference type="InterPro" id="IPR003744">
    <property type="entry name" value="YhhQ"/>
</dbReference>
<feature type="transmembrane region" description="Helical" evidence="1">
    <location>
        <begin position="6"/>
        <end position="24"/>
    </location>
</feature>